<evidence type="ECO:0000256" key="4">
    <source>
        <dbReference type="ARBA" id="ARBA00022490"/>
    </source>
</evidence>
<dbReference type="InterPro" id="IPR015419">
    <property type="entry name" value="CTAG/Pcc1"/>
</dbReference>
<name>A0A915IZA2_ROMCU</name>
<comment type="function">
    <text evidence="7">Component of the EKC/KEOPS complex that is required for the formation of a threonylcarbamoyl group on adenosine at position 37 (t(6)A37) in tRNAs that read codons beginning with adenine. The complex is probably involved in the transfer of the threonylcarbamoyl moiety of threonylcarbamoyl-AMP (TC-AMP) to the N6 group of A37. LAGE3 functions as a dimerization module for the complex.</text>
</comment>
<evidence type="ECO:0000256" key="5">
    <source>
        <dbReference type="ARBA" id="ARBA00022694"/>
    </source>
</evidence>
<organism evidence="9 10">
    <name type="scientific">Romanomermis culicivorax</name>
    <name type="common">Nematode worm</name>
    <dbReference type="NCBI Taxonomy" id="13658"/>
    <lineage>
        <taxon>Eukaryota</taxon>
        <taxon>Metazoa</taxon>
        <taxon>Ecdysozoa</taxon>
        <taxon>Nematoda</taxon>
        <taxon>Enoplea</taxon>
        <taxon>Dorylaimia</taxon>
        <taxon>Mermithida</taxon>
        <taxon>Mermithoidea</taxon>
        <taxon>Mermithidae</taxon>
        <taxon>Romanomermis</taxon>
    </lineage>
</organism>
<evidence type="ECO:0000313" key="9">
    <source>
        <dbReference type="Proteomes" id="UP000887565"/>
    </source>
</evidence>
<dbReference type="NCBIfam" id="NF011470">
    <property type="entry name" value="PRK14887.1"/>
    <property type="match status" value="1"/>
</dbReference>
<dbReference type="PANTHER" id="PTHR31283">
    <property type="entry name" value="EKC/KEOPS COMPLEX SUBUNIT PCC1 FAMILY MEMBER"/>
    <property type="match status" value="1"/>
</dbReference>
<dbReference type="GO" id="GO:0005737">
    <property type="term" value="C:cytoplasm"/>
    <property type="evidence" value="ECO:0007669"/>
    <property type="project" value="UniProtKB-SubCell"/>
</dbReference>
<keyword evidence="5" id="KW-0819">tRNA processing</keyword>
<dbReference type="OMA" id="KEPRRNF"/>
<comment type="subcellular location">
    <subcellularLocation>
        <location evidence="2">Cytoplasm</location>
    </subcellularLocation>
    <subcellularLocation>
        <location evidence="1">Nucleus</location>
    </subcellularLocation>
</comment>
<dbReference type="WBParaSite" id="nRc.2.0.1.t18766-RA">
    <property type="protein sequence ID" value="nRc.2.0.1.t18766-RA"/>
    <property type="gene ID" value="nRc.2.0.1.g18766"/>
</dbReference>
<dbReference type="PANTHER" id="PTHR31283:SF5">
    <property type="entry name" value="EKC_KEOPS COMPLEX SUBUNIT LAGE3"/>
    <property type="match status" value="1"/>
</dbReference>
<evidence type="ECO:0000256" key="7">
    <source>
        <dbReference type="ARBA" id="ARBA00053047"/>
    </source>
</evidence>
<evidence type="ECO:0000256" key="1">
    <source>
        <dbReference type="ARBA" id="ARBA00004123"/>
    </source>
</evidence>
<evidence type="ECO:0000313" key="10">
    <source>
        <dbReference type="WBParaSite" id="nRc.2.0.1.t18766-RA"/>
    </source>
</evidence>
<keyword evidence="6" id="KW-0539">Nucleus</keyword>
<dbReference type="FunFam" id="3.30.310.50:FF:000005">
    <property type="entry name" value="L antigen family member 3"/>
    <property type="match status" value="1"/>
</dbReference>
<reference evidence="10" key="1">
    <citation type="submission" date="2022-11" db="UniProtKB">
        <authorList>
            <consortium name="WormBaseParasite"/>
        </authorList>
    </citation>
    <scope>IDENTIFICATION</scope>
</reference>
<keyword evidence="4" id="KW-0963">Cytoplasm</keyword>
<dbReference type="AlphaFoldDB" id="A0A915IZA2"/>
<evidence type="ECO:0000256" key="3">
    <source>
        <dbReference type="ARBA" id="ARBA00007073"/>
    </source>
</evidence>
<evidence type="ECO:0000256" key="2">
    <source>
        <dbReference type="ARBA" id="ARBA00004496"/>
    </source>
</evidence>
<dbReference type="GO" id="GO:0000408">
    <property type="term" value="C:EKC/KEOPS complex"/>
    <property type="evidence" value="ECO:0007669"/>
    <property type="project" value="TreeGrafter"/>
</dbReference>
<protein>
    <recommendedName>
        <fullName evidence="8">L antigen family member 3</fullName>
    </recommendedName>
</protein>
<proteinExistence type="inferred from homology"/>
<evidence type="ECO:0000256" key="8">
    <source>
        <dbReference type="ARBA" id="ARBA00076355"/>
    </source>
</evidence>
<dbReference type="Proteomes" id="UP000887565">
    <property type="component" value="Unplaced"/>
</dbReference>
<dbReference type="GO" id="GO:0070525">
    <property type="term" value="P:tRNA threonylcarbamoyladenosine metabolic process"/>
    <property type="evidence" value="ECO:0007669"/>
    <property type="project" value="TreeGrafter"/>
</dbReference>
<dbReference type="Gene3D" id="3.30.310.50">
    <property type="entry name" value="Alpha-D-phosphohexomutase, C-terminal domain"/>
    <property type="match status" value="1"/>
</dbReference>
<keyword evidence="9" id="KW-1185">Reference proteome</keyword>
<dbReference type="GO" id="GO:0005634">
    <property type="term" value="C:nucleus"/>
    <property type="evidence" value="ECO:0007669"/>
    <property type="project" value="UniProtKB-SubCell"/>
</dbReference>
<evidence type="ECO:0000256" key="6">
    <source>
        <dbReference type="ARBA" id="ARBA00023242"/>
    </source>
</evidence>
<dbReference type="GO" id="GO:0008033">
    <property type="term" value="P:tRNA processing"/>
    <property type="evidence" value="ECO:0007669"/>
    <property type="project" value="UniProtKB-KW"/>
</dbReference>
<sequence length="104" mass="11762">MDSDVESQGDMNGVDIAADLTMLHKANLEIPFENARRAKIAYNSLRIDKEPKRGMVTKCLELTDSKLKVSFAAQDLKNLRTSMQAFFALLMLVEKTMVMYDTVE</sequence>
<comment type="similarity">
    <text evidence="3">Belongs to the CTAG/PCC1 family.</text>
</comment>
<dbReference type="Pfam" id="PF09341">
    <property type="entry name" value="Pcc1"/>
    <property type="match status" value="1"/>
</dbReference>
<accession>A0A915IZA2</accession>